<dbReference type="AlphaFoldDB" id="A0A8H4W0C9"/>
<comment type="caution">
    <text evidence="1">The sequence shown here is derived from an EMBL/GenBank/DDBJ whole genome shotgun (WGS) entry which is preliminary data.</text>
</comment>
<evidence type="ECO:0000313" key="2">
    <source>
        <dbReference type="Proteomes" id="UP000566819"/>
    </source>
</evidence>
<organism evidence="1 2">
    <name type="scientific">Cudoniella acicularis</name>
    <dbReference type="NCBI Taxonomy" id="354080"/>
    <lineage>
        <taxon>Eukaryota</taxon>
        <taxon>Fungi</taxon>
        <taxon>Dikarya</taxon>
        <taxon>Ascomycota</taxon>
        <taxon>Pezizomycotina</taxon>
        <taxon>Leotiomycetes</taxon>
        <taxon>Helotiales</taxon>
        <taxon>Tricladiaceae</taxon>
        <taxon>Cudoniella</taxon>
    </lineage>
</organism>
<proteinExistence type="predicted"/>
<protein>
    <submittedName>
        <fullName evidence="1">Uncharacterized protein</fullName>
    </submittedName>
</protein>
<accession>A0A8H4W0C9</accession>
<reference evidence="1 2" key="1">
    <citation type="submission" date="2020-03" db="EMBL/GenBank/DDBJ databases">
        <title>Draft Genome Sequence of Cudoniella acicularis.</title>
        <authorList>
            <person name="Buettner E."/>
            <person name="Kellner H."/>
        </authorList>
    </citation>
    <scope>NUCLEOTIDE SEQUENCE [LARGE SCALE GENOMIC DNA]</scope>
    <source>
        <strain evidence="1 2">DSM 108380</strain>
    </source>
</reference>
<keyword evidence="2" id="KW-1185">Reference proteome</keyword>
<evidence type="ECO:0000313" key="1">
    <source>
        <dbReference type="EMBL" id="KAF4629036.1"/>
    </source>
</evidence>
<dbReference type="Proteomes" id="UP000566819">
    <property type="component" value="Unassembled WGS sequence"/>
</dbReference>
<sequence>MSFDEGSWSRGTISAPEASISLSGESYVSDQVVSNPSKGQEIRSSNEIGNEHIYSGNSPCNFTSEHSIFQGESTITLSSNITTAAIGSPFSSKQLGPTLAGVNTYPGRALKWAPSQSLVRASIRIPNSAIQLGLPKSPFRMPTQMKPLDLLRKVLRQKIRR</sequence>
<name>A0A8H4W0C9_9HELO</name>
<gene>
    <name evidence="1" type="ORF">G7Y89_g9112</name>
</gene>
<dbReference type="EMBL" id="JAAMPI010000728">
    <property type="protein sequence ID" value="KAF4629036.1"/>
    <property type="molecule type" value="Genomic_DNA"/>
</dbReference>